<evidence type="ECO:0000313" key="1">
    <source>
        <dbReference type="EMBL" id="JAH38577.1"/>
    </source>
</evidence>
<name>A0A0E9SBG6_ANGAN</name>
<dbReference type="AlphaFoldDB" id="A0A0E9SBG6"/>
<reference evidence="1" key="2">
    <citation type="journal article" date="2015" name="Fish Shellfish Immunol.">
        <title>Early steps in the European eel (Anguilla anguilla)-Vibrio vulnificus interaction in the gills: Role of the RtxA13 toxin.</title>
        <authorList>
            <person name="Callol A."/>
            <person name="Pajuelo D."/>
            <person name="Ebbesson L."/>
            <person name="Teles M."/>
            <person name="MacKenzie S."/>
            <person name="Amaro C."/>
        </authorList>
    </citation>
    <scope>NUCLEOTIDE SEQUENCE</scope>
</reference>
<accession>A0A0E9SBG6</accession>
<dbReference type="EMBL" id="GBXM01070000">
    <property type="protein sequence ID" value="JAH38577.1"/>
    <property type="molecule type" value="Transcribed_RNA"/>
</dbReference>
<proteinExistence type="predicted"/>
<organism evidence="1">
    <name type="scientific">Anguilla anguilla</name>
    <name type="common">European freshwater eel</name>
    <name type="synonym">Muraena anguilla</name>
    <dbReference type="NCBI Taxonomy" id="7936"/>
    <lineage>
        <taxon>Eukaryota</taxon>
        <taxon>Metazoa</taxon>
        <taxon>Chordata</taxon>
        <taxon>Craniata</taxon>
        <taxon>Vertebrata</taxon>
        <taxon>Euteleostomi</taxon>
        <taxon>Actinopterygii</taxon>
        <taxon>Neopterygii</taxon>
        <taxon>Teleostei</taxon>
        <taxon>Anguilliformes</taxon>
        <taxon>Anguillidae</taxon>
        <taxon>Anguilla</taxon>
    </lineage>
</organism>
<protein>
    <submittedName>
        <fullName evidence="1">Uncharacterized protein</fullName>
    </submittedName>
</protein>
<sequence length="61" mass="7471">MPRCAFFYVSIFCLMFSFSSKCIFFFSSDFCSRLVLYRRYSLMYIHFLHTHTHTHTYSTMI</sequence>
<reference evidence="1" key="1">
    <citation type="submission" date="2014-11" db="EMBL/GenBank/DDBJ databases">
        <authorList>
            <person name="Amaro Gonzalez C."/>
        </authorList>
    </citation>
    <scope>NUCLEOTIDE SEQUENCE</scope>
</reference>